<dbReference type="SUPFAM" id="SSF54637">
    <property type="entry name" value="Thioesterase/thiol ester dehydrase-isomerase"/>
    <property type="match status" value="1"/>
</dbReference>
<sequence length="143" mass="15096">MKRQITVGQELPPLIKGPISHVDLVKYAGASGDFNPIHTVESFAKEVGLGGVIAHGMLTMAYVGQLLTDFAGNEADLLDFSVRFRAMVRPGDTITCLGTITKVEPVASGLLASIQVSAQTQNGEVAVKGSAVLRFDQGEVDVK</sequence>
<dbReference type="EMBL" id="MPDK01000002">
    <property type="protein sequence ID" value="PWI58749.1"/>
    <property type="molecule type" value="Genomic_DNA"/>
</dbReference>
<dbReference type="GO" id="GO:0006633">
    <property type="term" value="P:fatty acid biosynthetic process"/>
    <property type="evidence" value="ECO:0007669"/>
    <property type="project" value="InterPro"/>
</dbReference>
<evidence type="ECO:0000313" key="2">
    <source>
        <dbReference type="EMBL" id="PWI58749.1"/>
    </source>
</evidence>
<dbReference type="GO" id="GO:0005835">
    <property type="term" value="C:fatty acid synthase complex"/>
    <property type="evidence" value="ECO:0007669"/>
    <property type="project" value="InterPro"/>
</dbReference>
<dbReference type="InterPro" id="IPR003965">
    <property type="entry name" value="Fatty_acid_synthase"/>
</dbReference>
<reference evidence="2 3" key="1">
    <citation type="submission" date="2016-11" db="EMBL/GenBank/DDBJ databases">
        <title>Comparative genomics of Acidibacillus ferroxidans species.</title>
        <authorList>
            <person name="Oliveira G."/>
            <person name="Nunes G."/>
            <person name="Oliveira R."/>
            <person name="Araujo F."/>
            <person name="Salim A."/>
            <person name="Scholte L."/>
            <person name="Morais D."/>
            <person name="Nancucheo I."/>
            <person name="Johnson D.B."/>
            <person name="Grail B."/>
            <person name="Bittencourt J."/>
            <person name="Valadares R."/>
        </authorList>
    </citation>
    <scope>NUCLEOTIDE SEQUENCE [LARGE SCALE GENOMIC DNA]</scope>
    <source>
        <strain evidence="2 3">Y002</strain>
    </source>
</reference>
<dbReference type="InterPro" id="IPR002539">
    <property type="entry name" value="MaoC-like_dom"/>
</dbReference>
<evidence type="ECO:0000313" key="3">
    <source>
        <dbReference type="Proteomes" id="UP000245380"/>
    </source>
</evidence>
<organism evidence="2 3">
    <name type="scientific">Sulfoacidibacillus thermotolerans</name>
    <name type="common">Acidibacillus sulfuroxidans</name>
    <dbReference type="NCBI Taxonomy" id="1765684"/>
    <lineage>
        <taxon>Bacteria</taxon>
        <taxon>Bacillati</taxon>
        <taxon>Bacillota</taxon>
        <taxon>Bacilli</taxon>
        <taxon>Bacillales</taxon>
        <taxon>Alicyclobacillaceae</taxon>
        <taxon>Sulfoacidibacillus</taxon>
    </lineage>
</organism>
<dbReference type="PRINTS" id="PR01483">
    <property type="entry name" value="FASYNTHASE"/>
</dbReference>
<evidence type="ECO:0000259" key="1">
    <source>
        <dbReference type="Pfam" id="PF01575"/>
    </source>
</evidence>
<dbReference type="RefSeq" id="WP_109429341.1">
    <property type="nucleotide sequence ID" value="NZ_MPDK01000002.1"/>
</dbReference>
<dbReference type="GO" id="GO:0004312">
    <property type="term" value="F:fatty acid synthase activity"/>
    <property type="evidence" value="ECO:0007669"/>
    <property type="project" value="InterPro"/>
</dbReference>
<dbReference type="InterPro" id="IPR029069">
    <property type="entry name" value="HotDog_dom_sf"/>
</dbReference>
<comment type="caution">
    <text evidence="2">The sequence shown here is derived from an EMBL/GenBank/DDBJ whole genome shotgun (WGS) entry which is preliminary data.</text>
</comment>
<proteinExistence type="predicted"/>
<feature type="domain" description="MaoC-like" evidence="1">
    <location>
        <begin position="15"/>
        <end position="103"/>
    </location>
</feature>
<keyword evidence="3" id="KW-1185">Reference proteome</keyword>
<protein>
    <submittedName>
        <fullName evidence="2">Dehydratase</fullName>
    </submittedName>
</protein>
<dbReference type="Gene3D" id="3.10.129.10">
    <property type="entry name" value="Hotdog Thioesterase"/>
    <property type="match status" value="1"/>
</dbReference>
<accession>A0A2U3DBT6</accession>
<name>A0A2U3DBT6_SULT2</name>
<dbReference type="PANTHER" id="PTHR43841">
    <property type="entry name" value="3-HYDROXYACYL-THIOESTER DEHYDRATASE HTDX-RELATED"/>
    <property type="match status" value="1"/>
</dbReference>
<dbReference type="Proteomes" id="UP000245380">
    <property type="component" value="Unassembled WGS sequence"/>
</dbReference>
<dbReference type="OrthoDB" id="9801625at2"/>
<dbReference type="PANTHER" id="PTHR43841:SF3">
    <property type="entry name" value="(3R)-HYDROXYACYL-ACP DEHYDRATASE SUBUNIT HADB"/>
    <property type="match status" value="1"/>
</dbReference>
<dbReference type="Pfam" id="PF01575">
    <property type="entry name" value="MaoC_dehydratas"/>
    <property type="match status" value="1"/>
</dbReference>
<gene>
    <name evidence="2" type="ORF">BM613_01235</name>
</gene>
<dbReference type="AlphaFoldDB" id="A0A2U3DBT6"/>